<dbReference type="InterPro" id="IPR001647">
    <property type="entry name" value="HTH_TetR"/>
</dbReference>
<dbReference type="AlphaFoldDB" id="A0A4R6SKT7"/>
<evidence type="ECO:0000313" key="4">
    <source>
        <dbReference type="EMBL" id="TDQ04170.1"/>
    </source>
</evidence>
<sequence>MDKRRRLAPAERRAELLETGARLFAAKPYEDVLMEEVAERAGVSRALLYRYFPAKRDLFAAIYRQAADRLLAASVFEPGVPVAGQVAAALDAHIDYFAANRNTVLAANRSLAGDVVIQTIIDDELAALRLRLLDAAGLAGRKRDAVSSVLTGWLVFVRTLCVDWLSGAAYSQAELREVCLGALWGALAPFEVPAPPQDSA</sequence>
<dbReference type="GO" id="GO:0000976">
    <property type="term" value="F:transcription cis-regulatory region binding"/>
    <property type="evidence" value="ECO:0007669"/>
    <property type="project" value="TreeGrafter"/>
</dbReference>
<protein>
    <submittedName>
        <fullName evidence="4">TetR family transcriptional regulator</fullName>
    </submittedName>
</protein>
<dbReference type="PRINTS" id="PR00455">
    <property type="entry name" value="HTHTETR"/>
</dbReference>
<dbReference type="PROSITE" id="PS50977">
    <property type="entry name" value="HTH_TETR_2"/>
    <property type="match status" value="1"/>
</dbReference>
<proteinExistence type="predicted"/>
<reference evidence="4 5" key="1">
    <citation type="submission" date="2019-03" db="EMBL/GenBank/DDBJ databases">
        <title>Genomic Encyclopedia of Type Strains, Phase IV (KMG-IV): sequencing the most valuable type-strain genomes for metagenomic binning, comparative biology and taxonomic classification.</title>
        <authorList>
            <person name="Goeker M."/>
        </authorList>
    </citation>
    <scope>NUCLEOTIDE SEQUENCE [LARGE SCALE GENOMIC DNA]</scope>
    <source>
        <strain evidence="4 5">DSM 45361</strain>
    </source>
</reference>
<keyword evidence="5" id="KW-1185">Reference proteome</keyword>
<evidence type="ECO:0000256" key="2">
    <source>
        <dbReference type="PROSITE-ProRule" id="PRU00335"/>
    </source>
</evidence>
<gene>
    <name evidence="4" type="ORF">EV186_101112</name>
</gene>
<feature type="domain" description="HTH tetR-type" evidence="3">
    <location>
        <begin position="10"/>
        <end position="70"/>
    </location>
</feature>
<dbReference type="InterPro" id="IPR009057">
    <property type="entry name" value="Homeodomain-like_sf"/>
</dbReference>
<keyword evidence="1 2" id="KW-0238">DNA-binding</keyword>
<dbReference type="OrthoDB" id="8479950at2"/>
<dbReference type="RefSeq" id="WP_133847125.1">
    <property type="nucleotide sequence ID" value="NZ_SNXZ01000001.1"/>
</dbReference>
<dbReference type="Gene3D" id="1.10.357.10">
    <property type="entry name" value="Tetracycline Repressor, domain 2"/>
    <property type="match status" value="1"/>
</dbReference>
<dbReference type="PANTHER" id="PTHR30055">
    <property type="entry name" value="HTH-TYPE TRANSCRIPTIONAL REGULATOR RUTR"/>
    <property type="match status" value="1"/>
</dbReference>
<dbReference type="InterPro" id="IPR050109">
    <property type="entry name" value="HTH-type_TetR-like_transc_reg"/>
</dbReference>
<dbReference type="SUPFAM" id="SSF46689">
    <property type="entry name" value="Homeodomain-like"/>
    <property type="match status" value="1"/>
</dbReference>
<evidence type="ECO:0000313" key="5">
    <source>
        <dbReference type="Proteomes" id="UP000295444"/>
    </source>
</evidence>
<comment type="caution">
    <text evidence="4">The sequence shown here is derived from an EMBL/GenBank/DDBJ whole genome shotgun (WGS) entry which is preliminary data.</text>
</comment>
<dbReference type="GO" id="GO:0003700">
    <property type="term" value="F:DNA-binding transcription factor activity"/>
    <property type="evidence" value="ECO:0007669"/>
    <property type="project" value="TreeGrafter"/>
</dbReference>
<dbReference type="EMBL" id="SNXZ01000001">
    <property type="protein sequence ID" value="TDQ04170.1"/>
    <property type="molecule type" value="Genomic_DNA"/>
</dbReference>
<accession>A0A4R6SKT7</accession>
<evidence type="ECO:0000259" key="3">
    <source>
        <dbReference type="PROSITE" id="PS50977"/>
    </source>
</evidence>
<feature type="DNA-binding region" description="H-T-H motif" evidence="2">
    <location>
        <begin position="33"/>
        <end position="52"/>
    </location>
</feature>
<evidence type="ECO:0000256" key="1">
    <source>
        <dbReference type="ARBA" id="ARBA00023125"/>
    </source>
</evidence>
<name>A0A4R6SKT7_LABRH</name>
<organism evidence="4 5">
    <name type="scientific">Labedaea rhizosphaerae</name>
    <dbReference type="NCBI Taxonomy" id="598644"/>
    <lineage>
        <taxon>Bacteria</taxon>
        <taxon>Bacillati</taxon>
        <taxon>Actinomycetota</taxon>
        <taxon>Actinomycetes</taxon>
        <taxon>Pseudonocardiales</taxon>
        <taxon>Pseudonocardiaceae</taxon>
        <taxon>Labedaea</taxon>
    </lineage>
</organism>
<dbReference type="Proteomes" id="UP000295444">
    <property type="component" value="Unassembled WGS sequence"/>
</dbReference>
<dbReference type="Pfam" id="PF00440">
    <property type="entry name" value="TetR_N"/>
    <property type="match status" value="1"/>
</dbReference>
<dbReference type="PANTHER" id="PTHR30055:SF174">
    <property type="entry name" value="TRANSCRIPTIONAL REGULATORY PROTEIN (PROBABLY TETR-FAMILY)-RELATED"/>
    <property type="match status" value="1"/>
</dbReference>